<dbReference type="Proteomes" id="UP000614047">
    <property type="component" value="Unassembled WGS sequence"/>
</dbReference>
<sequence length="507" mass="53554">MERRGFLVAAMAAVAGCSDEHRPPSTRRTGGTAPAPPVPAATPTGPADWNALGRGLRGRLIRPDDAAYDLARRLYVPRFDRIRPAGIAYCENPEDVAECLAFGARARVPVAVRSGGHGYAGWSSGTGLVVDVSPMDAVRAEGGAGGRAVVGAGARLIDLYDRLADERVGVPAGTCPTVGVAGLTLGGGLGVMSRAYGLTCDVLESVTVVTADGRVRVCDARRDPELFWACRGGGGGNFGVAVEFTFRTHEAAGLTTFTLRWPWSRAAEVIRGWQRWAPAAPDGIWSSLQINTAPSGGAPTVDVTGVARSDPDLGPLVAAVGRDPSGREERRLSYLEAMKVTGGCAGRTAAECHARGDLPGQRPEGRFPRTDYSGKSHLAYRPLRDGAIDELAGRFTRGNGVAGRSVLMDAMGGAIARVAPGDTAFPHRRALFCLQYLADGDDLGWLRATHRAMEPHLGGAAYVNYIDPDLRDWGRAYYGANLGRLARVKAAYDPRGLLRFPQGVTAV</sequence>
<keyword evidence="4" id="KW-0274">FAD</keyword>
<dbReference type="Gene3D" id="3.30.465.10">
    <property type="match status" value="1"/>
</dbReference>
<dbReference type="GO" id="GO:0071949">
    <property type="term" value="F:FAD binding"/>
    <property type="evidence" value="ECO:0007669"/>
    <property type="project" value="InterPro"/>
</dbReference>
<accession>A0A931DEP9</accession>
<comment type="similarity">
    <text evidence="2">Belongs to the oxygen-dependent FAD-linked oxidoreductase family.</text>
</comment>
<dbReference type="PROSITE" id="PS00862">
    <property type="entry name" value="OX2_COVAL_FAD"/>
    <property type="match status" value="1"/>
</dbReference>
<dbReference type="SUPFAM" id="SSF56176">
    <property type="entry name" value="FAD-binding/transporter-associated domain-like"/>
    <property type="match status" value="1"/>
</dbReference>
<comment type="cofactor">
    <cofactor evidence="1">
        <name>FAD</name>
        <dbReference type="ChEBI" id="CHEBI:57692"/>
    </cofactor>
</comment>
<dbReference type="InterPro" id="IPR006093">
    <property type="entry name" value="Oxy_OxRdtase_FAD_BS"/>
</dbReference>
<dbReference type="Gene3D" id="3.30.43.10">
    <property type="entry name" value="Uridine Diphospho-n-acetylenolpyruvylglucosamine Reductase, domain 2"/>
    <property type="match status" value="1"/>
</dbReference>
<dbReference type="Gene3D" id="3.40.462.20">
    <property type="match status" value="1"/>
</dbReference>
<dbReference type="PROSITE" id="PS51257">
    <property type="entry name" value="PROKAR_LIPOPROTEIN"/>
    <property type="match status" value="1"/>
</dbReference>
<reference evidence="8" key="1">
    <citation type="submission" date="2020-11" db="EMBL/GenBank/DDBJ databases">
        <title>Sequencing the genomes of 1000 actinobacteria strains.</title>
        <authorList>
            <person name="Klenk H.-P."/>
        </authorList>
    </citation>
    <scope>NUCLEOTIDE SEQUENCE</scope>
    <source>
        <strain evidence="8">DSM 43175</strain>
    </source>
</reference>
<dbReference type="Pfam" id="PF01565">
    <property type="entry name" value="FAD_binding_4"/>
    <property type="match status" value="1"/>
</dbReference>
<feature type="domain" description="FAD-binding PCMH-type" evidence="7">
    <location>
        <begin position="80"/>
        <end position="251"/>
    </location>
</feature>
<keyword evidence="9" id="KW-1185">Reference proteome</keyword>
<dbReference type="PANTHER" id="PTHR42973">
    <property type="entry name" value="BINDING OXIDOREDUCTASE, PUTATIVE (AFU_ORTHOLOGUE AFUA_1G17690)-RELATED"/>
    <property type="match status" value="1"/>
</dbReference>
<dbReference type="Pfam" id="PF08031">
    <property type="entry name" value="BBE"/>
    <property type="match status" value="1"/>
</dbReference>
<dbReference type="InterPro" id="IPR050416">
    <property type="entry name" value="FAD-linked_Oxidoreductase"/>
</dbReference>
<dbReference type="EMBL" id="JADOUA010000001">
    <property type="protein sequence ID" value="MBG6087459.1"/>
    <property type="molecule type" value="Genomic_DNA"/>
</dbReference>
<name>A0A931DEP9_9ACTN</name>
<dbReference type="InterPro" id="IPR012951">
    <property type="entry name" value="BBE"/>
</dbReference>
<dbReference type="PANTHER" id="PTHR42973:SF39">
    <property type="entry name" value="FAD-BINDING PCMH-TYPE DOMAIN-CONTAINING PROTEIN"/>
    <property type="match status" value="1"/>
</dbReference>
<proteinExistence type="inferred from homology"/>
<dbReference type="PROSITE" id="PS51387">
    <property type="entry name" value="FAD_PCMH"/>
    <property type="match status" value="1"/>
</dbReference>
<dbReference type="InterPro" id="IPR016169">
    <property type="entry name" value="FAD-bd_PCMH_sub2"/>
</dbReference>
<dbReference type="InterPro" id="IPR016166">
    <property type="entry name" value="FAD-bd_PCMH"/>
</dbReference>
<evidence type="ECO:0000256" key="3">
    <source>
        <dbReference type="ARBA" id="ARBA00022630"/>
    </source>
</evidence>
<dbReference type="InterPro" id="IPR016167">
    <property type="entry name" value="FAD-bd_PCMH_sub1"/>
</dbReference>
<protein>
    <submittedName>
        <fullName evidence="8">FAD/FMN-containing dehydrogenase</fullName>
    </submittedName>
</protein>
<gene>
    <name evidence="8" type="ORF">IW256_001572</name>
</gene>
<evidence type="ECO:0000313" key="9">
    <source>
        <dbReference type="Proteomes" id="UP000614047"/>
    </source>
</evidence>
<comment type="caution">
    <text evidence="8">The sequence shown here is derived from an EMBL/GenBank/DDBJ whole genome shotgun (WGS) entry which is preliminary data.</text>
</comment>
<dbReference type="RefSeq" id="WP_197010317.1">
    <property type="nucleotide sequence ID" value="NZ_BAABES010000006.1"/>
</dbReference>
<evidence type="ECO:0000256" key="5">
    <source>
        <dbReference type="ARBA" id="ARBA00023002"/>
    </source>
</evidence>
<keyword evidence="3" id="KW-0285">Flavoprotein</keyword>
<evidence type="ECO:0000256" key="2">
    <source>
        <dbReference type="ARBA" id="ARBA00005466"/>
    </source>
</evidence>
<evidence type="ECO:0000256" key="1">
    <source>
        <dbReference type="ARBA" id="ARBA00001974"/>
    </source>
</evidence>
<evidence type="ECO:0000259" key="7">
    <source>
        <dbReference type="PROSITE" id="PS51387"/>
    </source>
</evidence>
<dbReference type="AlphaFoldDB" id="A0A931DEP9"/>
<dbReference type="GO" id="GO:0016491">
    <property type="term" value="F:oxidoreductase activity"/>
    <property type="evidence" value="ECO:0007669"/>
    <property type="project" value="UniProtKB-KW"/>
</dbReference>
<evidence type="ECO:0000313" key="8">
    <source>
        <dbReference type="EMBL" id="MBG6087459.1"/>
    </source>
</evidence>
<evidence type="ECO:0000256" key="4">
    <source>
        <dbReference type="ARBA" id="ARBA00022827"/>
    </source>
</evidence>
<evidence type="ECO:0000256" key="6">
    <source>
        <dbReference type="SAM" id="MobiDB-lite"/>
    </source>
</evidence>
<dbReference type="InterPro" id="IPR036318">
    <property type="entry name" value="FAD-bd_PCMH-like_sf"/>
</dbReference>
<keyword evidence="5" id="KW-0560">Oxidoreductase</keyword>
<dbReference type="InterPro" id="IPR006094">
    <property type="entry name" value="Oxid_FAD_bind_N"/>
</dbReference>
<feature type="region of interest" description="Disordered" evidence="6">
    <location>
        <begin position="18"/>
        <end position="47"/>
    </location>
</feature>
<organism evidence="8 9">
    <name type="scientific">Actinomadura viridis</name>
    <dbReference type="NCBI Taxonomy" id="58110"/>
    <lineage>
        <taxon>Bacteria</taxon>
        <taxon>Bacillati</taxon>
        <taxon>Actinomycetota</taxon>
        <taxon>Actinomycetes</taxon>
        <taxon>Streptosporangiales</taxon>
        <taxon>Thermomonosporaceae</taxon>
        <taxon>Actinomadura</taxon>
    </lineage>
</organism>